<gene>
    <name evidence="1" type="ORF">EVA_07624</name>
</gene>
<comment type="caution">
    <text evidence="1">The sequence shown here is derived from an EMBL/GenBank/DDBJ whole genome shotgun (WGS) entry which is preliminary data.</text>
</comment>
<dbReference type="AlphaFoldDB" id="J9CVL7"/>
<sequence length="205" mass="22999">MDTTKIKRFAVEARRVLLQGVSLRFTALGFRPDGSTVEEPVAVDGGAVFMGDVVSEDFYSKWNSLQTAVKAKDIKTVAEEAAYTWFNRLIAIRILTKNGLSSPVLTYESDDSRLPVLVSEARQGRIPQMDEQARAKFNVLLEDDSKTNEQFAMLIVAYCHTTPIINKCFGKIADYTELLLPQNILAENGFVNMLNDNDFISDEDY</sequence>
<organism evidence="1">
    <name type="scientific">gut metagenome</name>
    <dbReference type="NCBI Taxonomy" id="749906"/>
    <lineage>
        <taxon>unclassified sequences</taxon>
        <taxon>metagenomes</taxon>
        <taxon>organismal metagenomes</taxon>
    </lineage>
</organism>
<evidence type="ECO:0000313" key="1">
    <source>
        <dbReference type="EMBL" id="EJX04266.1"/>
    </source>
</evidence>
<protein>
    <submittedName>
        <fullName evidence="1">Type II restriction enzyme</fullName>
    </submittedName>
</protein>
<feature type="non-terminal residue" evidence="1">
    <location>
        <position position="205"/>
    </location>
</feature>
<proteinExistence type="predicted"/>
<reference evidence="1" key="1">
    <citation type="journal article" date="2012" name="PLoS ONE">
        <title>Gene sets for utilization of primary and secondary nutrition supplies in the distal gut of endangered iberian lynx.</title>
        <authorList>
            <person name="Alcaide M."/>
            <person name="Messina E."/>
            <person name="Richter M."/>
            <person name="Bargiela R."/>
            <person name="Peplies J."/>
            <person name="Huws S.A."/>
            <person name="Newbold C.J."/>
            <person name="Golyshin P.N."/>
            <person name="Simon M.A."/>
            <person name="Lopez G."/>
            <person name="Yakimov M.M."/>
            <person name="Ferrer M."/>
        </authorList>
    </citation>
    <scope>NUCLEOTIDE SEQUENCE</scope>
</reference>
<dbReference type="EMBL" id="AMCI01001869">
    <property type="protein sequence ID" value="EJX04266.1"/>
    <property type="molecule type" value="Genomic_DNA"/>
</dbReference>
<name>J9CVL7_9ZZZZ</name>
<accession>J9CVL7</accession>